<feature type="region of interest" description="Disordered" evidence="1">
    <location>
        <begin position="30"/>
        <end position="49"/>
    </location>
</feature>
<dbReference type="Proteomes" id="UP000192477">
    <property type="component" value="Unassembled WGS sequence"/>
</dbReference>
<evidence type="ECO:0000256" key="1">
    <source>
        <dbReference type="SAM" id="MobiDB-lite"/>
    </source>
</evidence>
<dbReference type="EMBL" id="MJEA01000002">
    <property type="protein sequence ID" value="OQO70967.1"/>
    <property type="molecule type" value="Genomic_DNA"/>
</dbReference>
<evidence type="ECO:0000313" key="3">
    <source>
        <dbReference type="Proteomes" id="UP000192477"/>
    </source>
</evidence>
<protein>
    <recommendedName>
        <fullName evidence="4">Lipoprotein</fullName>
    </recommendedName>
</protein>
<name>A0A1V8YW15_9ENTE</name>
<proteinExistence type="predicted"/>
<sequence>MYILEKKGIVISTLTLFSVLLVGCGSPKVEKTNNSTETETSISLNEQGKKEVLDSSKNLKINE</sequence>
<organism evidence="2 3">
    <name type="scientific">Enterococcus villorum</name>
    <dbReference type="NCBI Taxonomy" id="112904"/>
    <lineage>
        <taxon>Bacteria</taxon>
        <taxon>Bacillati</taxon>
        <taxon>Bacillota</taxon>
        <taxon>Bacilli</taxon>
        <taxon>Lactobacillales</taxon>
        <taxon>Enterococcaceae</taxon>
        <taxon>Enterococcus</taxon>
    </lineage>
</organism>
<reference evidence="2 3" key="1">
    <citation type="journal article" date="2017" name="BMC Microbiol.">
        <title>Comparative genomics of Enterococcus spp. isolated from bovine feces.</title>
        <authorList>
            <person name="Beukers A.G."/>
            <person name="Zaheer R."/>
            <person name="Goji N."/>
            <person name="Amoako K.K."/>
            <person name="Chaves A.V."/>
            <person name="Ward M.P."/>
            <person name="McAllister T.A."/>
        </authorList>
    </citation>
    <scope>NUCLEOTIDE SEQUENCE [LARGE SCALE GENOMIC DNA]</scope>
    <source>
        <strain evidence="2 3">F1129D 143</strain>
    </source>
</reference>
<evidence type="ECO:0008006" key="4">
    <source>
        <dbReference type="Google" id="ProtNLM"/>
    </source>
</evidence>
<comment type="caution">
    <text evidence="2">The sequence shown here is derived from an EMBL/GenBank/DDBJ whole genome shotgun (WGS) entry which is preliminary data.</text>
</comment>
<feature type="compositionally biased region" description="Low complexity" evidence="1">
    <location>
        <begin position="32"/>
        <end position="46"/>
    </location>
</feature>
<dbReference type="PROSITE" id="PS51257">
    <property type="entry name" value="PROKAR_LIPOPROTEIN"/>
    <property type="match status" value="1"/>
</dbReference>
<evidence type="ECO:0000313" key="2">
    <source>
        <dbReference type="EMBL" id="OQO70967.1"/>
    </source>
</evidence>
<dbReference type="AlphaFoldDB" id="A0A1V8YW15"/>
<gene>
    <name evidence="2" type="ORF">BH747_02905</name>
</gene>
<accession>A0A1V8YW15</accession>